<keyword evidence="2" id="KW-1185">Reference proteome</keyword>
<gene>
    <name evidence="1" type="ordered locus">Pnap_4133</name>
</gene>
<dbReference type="HOGENOM" id="CLU_1509280_0_0_4"/>
<reference evidence="2" key="1">
    <citation type="journal article" date="2009" name="Environ. Microbiol.">
        <title>The genome of Polaromonas naphthalenivorans strain CJ2, isolated from coal tar-contaminated sediment, reveals physiological and metabolic versatility and evolution through extensive horizontal gene transfer.</title>
        <authorList>
            <person name="Yagi J.M."/>
            <person name="Sims D."/>
            <person name="Brettin T."/>
            <person name="Bruce D."/>
            <person name="Madsen E.L."/>
        </authorList>
    </citation>
    <scope>NUCLEOTIDE SEQUENCE [LARGE SCALE GENOMIC DNA]</scope>
    <source>
        <strain evidence="2">CJ2</strain>
        <plasmid evidence="2">Plasmid pPNAP01</plasmid>
    </source>
</reference>
<accession>A1VUU2</accession>
<name>A1VUU2_POLNA</name>
<dbReference type="RefSeq" id="WP_011797801.1">
    <property type="nucleotide sequence ID" value="NC_008757.1"/>
</dbReference>
<dbReference type="Proteomes" id="UP000000644">
    <property type="component" value="Plasmid pPNAP01"/>
</dbReference>
<protein>
    <submittedName>
        <fullName evidence="1">Uncharacterized protein</fullName>
    </submittedName>
</protein>
<sequence>MQLVTIEQLAKSVVASDGFNQQNTLAQIRHILEVALKSELAMSTLARLVALDLRNAHMITCSVQLASKANQPALSPWIAGVPPEDVDMAWLRLRSHDPDDEAEVAVLGVLDLELGWMIAGDWKGESFTDQVLEAITHFIPYDVPSTRLPENAHIEKAAAFRMWLKITSRDQPPAGTAR</sequence>
<organism evidence="1 2">
    <name type="scientific">Polaromonas naphthalenivorans (strain CJ2)</name>
    <dbReference type="NCBI Taxonomy" id="365044"/>
    <lineage>
        <taxon>Bacteria</taxon>
        <taxon>Pseudomonadati</taxon>
        <taxon>Pseudomonadota</taxon>
        <taxon>Betaproteobacteria</taxon>
        <taxon>Burkholderiales</taxon>
        <taxon>Comamonadaceae</taxon>
        <taxon>Polaromonas</taxon>
    </lineage>
</organism>
<dbReference type="EMBL" id="CP000530">
    <property type="protein sequence ID" value="ABM39420.1"/>
    <property type="molecule type" value="Genomic_DNA"/>
</dbReference>
<evidence type="ECO:0000313" key="2">
    <source>
        <dbReference type="Proteomes" id="UP000000644"/>
    </source>
</evidence>
<dbReference type="KEGG" id="pna:Pnap_4133"/>
<keyword evidence="1" id="KW-0614">Plasmid</keyword>
<dbReference type="AlphaFoldDB" id="A1VUU2"/>
<evidence type="ECO:0000313" key="1">
    <source>
        <dbReference type="EMBL" id="ABM39420.1"/>
    </source>
</evidence>
<geneLocation type="plasmid" evidence="1 2">
    <name>pPNAP01</name>
</geneLocation>
<proteinExistence type="predicted"/>